<evidence type="ECO:0000313" key="3">
    <source>
        <dbReference type="Proteomes" id="UP000036947"/>
    </source>
</evidence>
<keyword evidence="3" id="KW-1185">Reference proteome</keyword>
<feature type="compositionally biased region" description="Polar residues" evidence="1">
    <location>
        <begin position="31"/>
        <end position="43"/>
    </location>
</feature>
<name>A0A0L0NIN0_TOLOC</name>
<reference evidence="2 3" key="1">
    <citation type="journal article" date="2015" name="BMC Genomics">
        <title>The genome of the truffle-parasite Tolypocladium ophioglossoides and the evolution of antifungal peptaibiotics.</title>
        <authorList>
            <person name="Quandt C.A."/>
            <person name="Bushley K.E."/>
            <person name="Spatafora J.W."/>
        </authorList>
    </citation>
    <scope>NUCLEOTIDE SEQUENCE [LARGE SCALE GENOMIC DNA]</scope>
    <source>
        <strain evidence="2 3">CBS 100239</strain>
    </source>
</reference>
<gene>
    <name evidence="2" type="ORF">TOPH_01792</name>
</gene>
<evidence type="ECO:0000313" key="2">
    <source>
        <dbReference type="EMBL" id="KND93951.1"/>
    </source>
</evidence>
<dbReference type="AlphaFoldDB" id="A0A0L0NIN0"/>
<comment type="caution">
    <text evidence="2">The sequence shown here is derived from an EMBL/GenBank/DDBJ whole genome shotgun (WGS) entry which is preliminary data.</text>
</comment>
<proteinExistence type="predicted"/>
<organism evidence="2 3">
    <name type="scientific">Tolypocladium ophioglossoides (strain CBS 100239)</name>
    <name type="common">Snaketongue truffleclub</name>
    <name type="synonym">Elaphocordyceps ophioglossoides</name>
    <dbReference type="NCBI Taxonomy" id="1163406"/>
    <lineage>
        <taxon>Eukaryota</taxon>
        <taxon>Fungi</taxon>
        <taxon>Dikarya</taxon>
        <taxon>Ascomycota</taxon>
        <taxon>Pezizomycotina</taxon>
        <taxon>Sordariomycetes</taxon>
        <taxon>Hypocreomycetidae</taxon>
        <taxon>Hypocreales</taxon>
        <taxon>Ophiocordycipitaceae</taxon>
        <taxon>Tolypocladium</taxon>
    </lineage>
</organism>
<accession>A0A0L0NIN0</accession>
<feature type="region of interest" description="Disordered" evidence="1">
    <location>
        <begin position="1"/>
        <end position="43"/>
    </location>
</feature>
<sequence>MDIDRHSHPPRPLDGKQDRQDPHQHRLADTPSIQGATNDSLSQTPAIVQIANVSSPPAIRGTDVAGFHHR</sequence>
<dbReference type="Proteomes" id="UP000036947">
    <property type="component" value="Unassembled WGS sequence"/>
</dbReference>
<dbReference type="EMBL" id="LFRF01000003">
    <property type="protein sequence ID" value="KND93951.1"/>
    <property type="molecule type" value="Genomic_DNA"/>
</dbReference>
<evidence type="ECO:0000256" key="1">
    <source>
        <dbReference type="SAM" id="MobiDB-lite"/>
    </source>
</evidence>
<feature type="compositionally biased region" description="Basic and acidic residues" evidence="1">
    <location>
        <begin position="1"/>
        <end position="28"/>
    </location>
</feature>
<protein>
    <submittedName>
        <fullName evidence="2">Uncharacterized protein</fullName>
    </submittedName>
</protein>